<feature type="transmembrane region" description="Helical" evidence="1">
    <location>
        <begin position="496"/>
        <end position="520"/>
    </location>
</feature>
<keyword evidence="3" id="KW-1185">Reference proteome</keyword>
<proteinExistence type="predicted"/>
<feature type="transmembrane region" description="Helical" evidence="1">
    <location>
        <begin position="343"/>
        <end position="364"/>
    </location>
</feature>
<reference evidence="2" key="1">
    <citation type="submission" date="2024-03" db="EMBL/GenBank/DDBJ databases">
        <authorList>
            <consortium name="ELIXIR-Norway"/>
            <consortium name="Elixir Norway"/>
        </authorList>
    </citation>
    <scope>NUCLEOTIDE SEQUENCE</scope>
</reference>
<keyword evidence="1" id="KW-0812">Transmembrane</keyword>
<dbReference type="Pfam" id="PF05684">
    <property type="entry name" value="DUF819"/>
    <property type="match status" value="1"/>
</dbReference>
<keyword evidence="1" id="KW-0472">Membrane</keyword>
<gene>
    <name evidence="2" type="ORF">CSSPJE1EN2_LOCUS8683</name>
</gene>
<evidence type="ECO:0008006" key="4">
    <source>
        <dbReference type="Google" id="ProtNLM"/>
    </source>
</evidence>
<feature type="transmembrane region" description="Helical" evidence="1">
    <location>
        <begin position="231"/>
        <end position="254"/>
    </location>
</feature>
<name>A0ABP1ASX9_9BRYO</name>
<keyword evidence="1" id="KW-1133">Transmembrane helix</keyword>
<feature type="transmembrane region" description="Helical" evidence="1">
    <location>
        <begin position="402"/>
        <end position="423"/>
    </location>
</feature>
<dbReference type="EMBL" id="OZ023716">
    <property type="protein sequence ID" value="CAK9865688.1"/>
    <property type="molecule type" value="Genomic_DNA"/>
</dbReference>
<dbReference type="PANTHER" id="PTHR34289:SF8">
    <property type="entry name" value="DUF819 DOMAIN-CONTAINING PROTEIN"/>
    <property type="match status" value="1"/>
</dbReference>
<sequence length="531" mass="55704">MSQGIITPMILSSSSSKLLVLRRRSLCAKNAHGWCGGERPPTNLGKKSQFVGYNTGKSLLCMETHVPVYVEGSCCKKSRVHADYMGRRFSRMTMGEEEGNPVVGYAQGRRRSCSSSSRRRIWDRNRNRCWRGRSTMTLIGPECGHLLFCTLSACAALAQVLETRTEFGARVSAPLLAMGTGLLLSGCRIVPPTAPAYDLVFALGMPMAVSLCLLETDVMQAFTDAGSTLKAFWFGAIGTVMGAVVAFGAVGHFLGPNGWKIASSLCASYVGGSVNYAATAQALGLNSPSMLAAGMAADNLAMAVYFGVIMSIHVDRTGFTSTFPGGGDDKATEMEVIPTVETLSLSMAAAAAACMIGNGLAAVLPPPFAGSGLAMMAVVASLISTAVAFVSGSKQNGSTIPMFAGSQSLGGVFMLLFFSVVGASTSVQEAVAGGWPLFIFILILFVIHLLVTLSLGIWFKLPLHTLLVASNANIGGPATAAAMASARRWPEMVRPALLVGTLGYTIGTAVGCTVGLQFLLPMVRKSLLLVF</sequence>
<dbReference type="Proteomes" id="UP001497522">
    <property type="component" value="Chromosome 15"/>
</dbReference>
<organism evidence="2 3">
    <name type="scientific">Sphagnum jensenii</name>
    <dbReference type="NCBI Taxonomy" id="128206"/>
    <lineage>
        <taxon>Eukaryota</taxon>
        <taxon>Viridiplantae</taxon>
        <taxon>Streptophyta</taxon>
        <taxon>Embryophyta</taxon>
        <taxon>Bryophyta</taxon>
        <taxon>Sphagnophytina</taxon>
        <taxon>Sphagnopsida</taxon>
        <taxon>Sphagnales</taxon>
        <taxon>Sphagnaceae</taxon>
        <taxon>Sphagnum</taxon>
    </lineage>
</organism>
<accession>A0ABP1ASX9</accession>
<evidence type="ECO:0000313" key="3">
    <source>
        <dbReference type="Proteomes" id="UP001497522"/>
    </source>
</evidence>
<feature type="transmembrane region" description="Helical" evidence="1">
    <location>
        <begin position="435"/>
        <end position="459"/>
    </location>
</feature>
<dbReference type="PANTHER" id="PTHR34289">
    <property type="entry name" value="PROTEIN, PUTATIVE (DUF819)-RELATED"/>
    <property type="match status" value="1"/>
</dbReference>
<feature type="transmembrane region" description="Helical" evidence="1">
    <location>
        <begin position="370"/>
        <end position="390"/>
    </location>
</feature>
<evidence type="ECO:0000313" key="2">
    <source>
        <dbReference type="EMBL" id="CAK9865688.1"/>
    </source>
</evidence>
<dbReference type="InterPro" id="IPR008537">
    <property type="entry name" value="DUF819"/>
</dbReference>
<protein>
    <recommendedName>
        <fullName evidence="4">DUF819 domain-containing protein</fullName>
    </recommendedName>
</protein>
<evidence type="ECO:0000256" key="1">
    <source>
        <dbReference type="SAM" id="Phobius"/>
    </source>
</evidence>